<protein>
    <submittedName>
        <fullName evidence="2">Uncharacterized protein</fullName>
    </submittedName>
</protein>
<dbReference type="InParanoid" id="A0A067MY55"/>
<feature type="region of interest" description="Disordered" evidence="1">
    <location>
        <begin position="98"/>
        <end position="151"/>
    </location>
</feature>
<reference evidence="3" key="1">
    <citation type="journal article" date="2014" name="Proc. Natl. Acad. Sci. U.S.A.">
        <title>Extensive sampling of basidiomycete genomes demonstrates inadequacy of the white-rot/brown-rot paradigm for wood decay fungi.</title>
        <authorList>
            <person name="Riley R."/>
            <person name="Salamov A.A."/>
            <person name="Brown D.W."/>
            <person name="Nagy L.G."/>
            <person name="Floudas D."/>
            <person name="Held B.W."/>
            <person name="Levasseur A."/>
            <person name="Lombard V."/>
            <person name="Morin E."/>
            <person name="Otillar R."/>
            <person name="Lindquist E.A."/>
            <person name="Sun H."/>
            <person name="LaButti K.M."/>
            <person name="Schmutz J."/>
            <person name="Jabbour D."/>
            <person name="Luo H."/>
            <person name="Baker S.E."/>
            <person name="Pisabarro A.G."/>
            <person name="Walton J.D."/>
            <person name="Blanchette R.A."/>
            <person name="Henrissat B."/>
            <person name="Martin F."/>
            <person name="Cullen D."/>
            <person name="Hibbett D.S."/>
            <person name="Grigoriev I.V."/>
        </authorList>
    </citation>
    <scope>NUCLEOTIDE SEQUENCE [LARGE SCALE GENOMIC DNA]</scope>
    <source>
        <strain evidence="3">FD-172 SS1</strain>
    </source>
</reference>
<sequence>MSAIRISGATEHIECVSDPALHEAFDQCGTIDAIWRWTQVKRTRSFLHIFIDFADAKASKAASKCYLPGLKIATVRSSMAKAFRDGYDALRNGPPELQWVPVSSASAPSAPPSPEPDRVEEGPSGSGDYTAKPESAPAPAPDDDRRVVGGAFSSPNAFTAALVDLRASFRGSQEPRSRKSSPSPMLAQNFGARTPAHTPILDPPVSRGLSAHPTAQLVRPAHSPPAGLSPPSSPPAPSPSHRARAHPQTLTTPRALRYEPYRVPQPLIARLRAVAGQREDEGVAGLQRGLGRLPRSLSDQAESMAAAGHWGRALSGNAQDIDANLDRAERAQLRAHWLARLGQLAARFHRDCVEAGVMLDREFELEYYLNLDAALPDNVSTVIGRLYCAMRLSSLD</sequence>
<dbReference type="HOGENOM" id="CLU_697480_0_0_1"/>
<dbReference type="EMBL" id="KL198019">
    <property type="protein sequence ID" value="KDQ19635.1"/>
    <property type="molecule type" value="Genomic_DNA"/>
</dbReference>
<gene>
    <name evidence="2" type="ORF">BOTBODRAFT_170698</name>
</gene>
<feature type="compositionally biased region" description="Pro residues" evidence="1">
    <location>
        <begin position="227"/>
        <end position="238"/>
    </location>
</feature>
<evidence type="ECO:0000256" key="1">
    <source>
        <dbReference type="SAM" id="MobiDB-lite"/>
    </source>
</evidence>
<dbReference type="AlphaFoldDB" id="A0A067MY55"/>
<accession>A0A067MY55</accession>
<keyword evidence="3" id="KW-1185">Reference proteome</keyword>
<organism evidence="2 3">
    <name type="scientific">Botryobasidium botryosum (strain FD-172 SS1)</name>
    <dbReference type="NCBI Taxonomy" id="930990"/>
    <lineage>
        <taxon>Eukaryota</taxon>
        <taxon>Fungi</taxon>
        <taxon>Dikarya</taxon>
        <taxon>Basidiomycota</taxon>
        <taxon>Agaricomycotina</taxon>
        <taxon>Agaricomycetes</taxon>
        <taxon>Cantharellales</taxon>
        <taxon>Botryobasidiaceae</taxon>
        <taxon>Botryobasidium</taxon>
    </lineage>
</organism>
<dbReference type="Proteomes" id="UP000027195">
    <property type="component" value="Unassembled WGS sequence"/>
</dbReference>
<evidence type="ECO:0000313" key="2">
    <source>
        <dbReference type="EMBL" id="KDQ19635.1"/>
    </source>
</evidence>
<proteinExistence type="predicted"/>
<evidence type="ECO:0000313" key="3">
    <source>
        <dbReference type="Proteomes" id="UP000027195"/>
    </source>
</evidence>
<feature type="region of interest" description="Disordered" evidence="1">
    <location>
        <begin position="170"/>
        <end position="256"/>
    </location>
</feature>
<name>A0A067MY55_BOTB1</name>